<evidence type="ECO:0000313" key="9">
    <source>
        <dbReference type="EMBL" id="EBA40000.1"/>
    </source>
</evidence>
<feature type="transmembrane region" description="Helical" evidence="8">
    <location>
        <begin position="203"/>
        <end position="221"/>
    </location>
</feature>
<dbReference type="EMBL" id="CP048433">
    <property type="protein sequence ID" value="QIA32813.1"/>
    <property type="molecule type" value="Genomic_DNA"/>
</dbReference>
<dbReference type="AlphaFoldDB" id="A4E7Y4"/>
<feature type="transmembrane region" description="Helical" evidence="8">
    <location>
        <begin position="127"/>
        <end position="147"/>
    </location>
</feature>
<evidence type="ECO:0000256" key="6">
    <source>
        <dbReference type="ARBA" id="ARBA00022989"/>
    </source>
</evidence>
<evidence type="ECO:0000256" key="3">
    <source>
        <dbReference type="ARBA" id="ARBA00022448"/>
    </source>
</evidence>
<evidence type="ECO:0000256" key="4">
    <source>
        <dbReference type="ARBA" id="ARBA00022475"/>
    </source>
</evidence>
<evidence type="ECO:0000256" key="2">
    <source>
        <dbReference type="ARBA" id="ARBA00010735"/>
    </source>
</evidence>
<keyword evidence="5 8" id="KW-0812">Transmembrane</keyword>
<dbReference type="Proteomes" id="UP000002979">
    <property type="component" value="Unassembled WGS sequence"/>
</dbReference>
<dbReference type="PANTHER" id="PTHR34979">
    <property type="entry name" value="INNER MEMBRANE PROTEIN YGAZ"/>
    <property type="match status" value="1"/>
</dbReference>
<evidence type="ECO:0000256" key="5">
    <source>
        <dbReference type="ARBA" id="ARBA00022692"/>
    </source>
</evidence>
<accession>A4E7Y4</accession>
<dbReference type="EMBL" id="AAVN02000002">
    <property type="protein sequence ID" value="EBA40000.1"/>
    <property type="molecule type" value="Genomic_DNA"/>
</dbReference>
<keyword evidence="7 8" id="KW-0472">Membrane</keyword>
<evidence type="ECO:0000256" key="1">
    <source>
        <dbReference type="ARBA" id="ARBA00004651"/>
    </source>
</evidence>
<dbReference type="InterPro" id="IPR011606">
    <property type="entry name" value="Brnchd-chn_aa_trnsp_permease"/>
</dbReference>
<feature type="transmembrane region" description="Helical" evidence="8">
    <location>
        <begin position="153"/>
        <end position="171"/>
    </location>
</feature>
<evidence type="ECO:0000313" key="12">
    <source>
        <dbReference type="Proteomes" id="UP000464211"/>
    </source>
</evidence>
<reference evidence="9 11" key="2">
    <citation type="submission" date="2007-04" db="EMBL/GenBank/DDBJ databases">
        <authorList>
            <person name="Fulton L."/>
            <person name="Clifton S."/>
            <person name="Fulton B."/>
            <person name="Xu J."/>
            <person name="Minx P."/>
            <person name="Mardis E.R."/>
            <person name="Wilson R.K."/>
        </authorList>
    </citation>
    <scope>NUCLEOTIDE SEQUENCE [LARGE SCALE GENOMIC DNA]</scope>
    <source>
        <strain evidence="9">ATCC 25986</strain>
        <strain evidence="11">ATCC 25986 / DSM 3979 / JCM 10188 / KCTC 3647 / NCTC 11838 / VPI 1003</strain>
    </source>
</reference>
<evidence type="ECO:0000256" key="8">
    <source>
        <dbReference type="SAM" id="Phobius"/>
    </source>
</evidence>
<dbReference type="GO" id="GO:1903785">
    <property type="term" value="P:L-valine transmembrane transport"/>
    <property type="evidence" value="ECO:0007669"/>
    <property type="project" value="TreeGrafter"/>
</dbReference>
<keyword evidence="4" id="KW-1003">Cell membrane</keyword>
<evidence type="ECO:0000313" key="11">
    <source>
        <dbReference type="Proteomes" id="UP000002979"/>
    </source>
</evidence>
<dbReference type="Pfam" id="PF03591">
    <property type="entry name" value="AzlC"/>
    <property type="match status" value="1"/>
</dbReference>
<dbReference type="PANTHER" id="PTHR34979:SF1">
    <property type="entry name" value="INNER MEMBRANE PROTEIN YGAZ"/>
    <property type="match status" value="1"/>
</dbReference>
<dbReference type="RefSeq" id="WP_006234453.1">
    <property type="nucleotide sequence ID" value="NZ_AAVN02000002.1"/>
</dbReference>
<reference evidence="9 11" key="1">
    <citation type="submission" date="2007-01" db="EMBL/GenBank/DDBJ databases">
        <title>Draft genome sequence of Collinsella aerofaciens (ATCC 25986).</title>
        <authorList>
            <person name="Sudarsanam P."/>
            <person name="Ley R."/>
            <person name="Guruge J."/>
            <person name="Turnbaugh P.J."/>
            <person name="Mahowald M."/>
            <person name="Liep D."/>
            <person name="Gordon J."/>
        </authorList>
    </citation>
    <scope>NUCLEOTIDE SEQUENCE [LARGE SCALE GENOMIC DNA]</scope>
    <source>
        <strain evidence="9">ATCC 25986</strain>
        <strain evidence="11">ATCC 25986 / DSM 3979 / JCM 10188 / KCTC 3647 / NCTC 11838 / VPI 1003</strain>
    </source>
</reference>
<sequence length="230" mass="23842">MVLKIVRTVWPVMLTYVAIGAPCGMIMGQTGMEPWMVFALSSTFVTGSGQFMICNLWLAGVPAPSIIASVAAISSRFALYSASIAPHLKNASKRQTLAVAATLTEEAYGISLAKLIEGEDWGPRESFVLNVILIATWGVSCTMGAIVGAVVDVPIAIAAFVCTSLFICLLFSQRLSRGNVVAAVSGAVSVAACKFLGLANIAVPASVVVGIAIALACDAVFDGRGARDAR</sequence>
<name>A4E7Y4_COLAA</name>
<reference evidence="10 12" key="3">
    <citation type="submission" date="2020-01" db="EMBL/GenBank/DDBJ databases">
        <title>Complete genome sequence of Collinsella aerofaciens JCM 10188(T).</title>
        <authorList>
            <person name="Tourlousse D.M."/>
            <person name="Sakamoto M."/>
            <person name="Miura T."/>
            <person name="Narita K."/>
            <person name="Ohashi A."/>
            <person name="Uchino Y."/>
            <person name="Yamazoe A."/>
            <person name="Kameyama K."/>
            <person name="Terauchi J."/>
            <person name="Ohkuma M."/>
            <person name="Kawasaki H."/>
            <person name="Sekiguchi Y."/>
        </authorList>
    </citation>
    <scope>NUCLEOTIDE SEQUENCE [LARGE SCALE GENOMIC DNA]</scope>
    <source>
        <strain evidence="10 12">JCM 10188</strain>
    </source>
</reference>
<comment type="subcellular location">
    <subcellularLocation>
        <location evidence="1">Cell membrane</location>
        <topology evidence="1">Multi-pass membrane protein</topology>
    </subcellularLocation>
</comment>
<keyword evidence="3" id="KW-0813">Transport</keyword>
<dbReference type="Proteomes" id="UP000464211">
    <property type="component" value="Chromosome"/>
</dbReference>
<evidence type="ECO:0000256" key="7">
    <source>
        <dbReference type="ARBA" id="ARBA00023136"/>
    </source>
</evidence>
<protein>
    <submittedName>
        <fullName evidence="10">Branched-chain amino acid ABC transporter permease</fullName>
    </submittedName>
    <submittedName>
        <fullName evidence="9">Putative azaleucine resistance protein AzlC</fullName>
    </submittedName>
</protein>
<proteinExistence type="inferred from homology"/>
<evidence type="ECO:0000313" key="10">
    <source>
        <dbReference type="EMBL" id="QIA32813.1"/>
    </source>
</evidence>
<comment type="similarity">
    <text evidence="2">Belongs to the AzlC family.</text>
</comment>
<feature type="transmembrane region" description="Helical" evidence="8">
    <location>
        <begin position="12"/>
        <end position="28"/>
    </location>
</feature>
<organism evidence="9 11">
    <name type="scientific">Collinsella aerofaciens (strain ATCC 25986 / DSM 3979 / JCM 10188 / KCTC 3647 / NCTC 11838 / VPI 1003)</name>
    <dbReference type="NCBI Taxonomy" id="411903"/>
    <lineage>
        <taxon>Bacteria</taxon>
        <taxon>Bacillati</taxon>
        <taxon>Actinomycetota</taxon>
        <taxon>Coriobacteriia</taxon>
        <taxon>Coriobacteriales</taxon>
        <taxon>Coriobacteriaceae</taxon>
        <taxon>Collinsella</taxon>
    </lineage>
</organism>
<dbReference type="GO" id="GO:0005886">
    <property type="term" value="C:plasma membrane"/>
    <property type="evidence" value="ECO:0007669"/>
    <property type="project" value="UniProtKB-SubCell"/>
</dbReference>
<gene>
    <name evidence="9" type="ORF">COLAER_00523</name>
    <name evidence="10" type="ORF">GXM19_00040</name>
</gene>
<keyword evidence="6 8" id="KW-1133">Transmembrane helix</keyword>